<dbReference type="Proteomes" id="UP000006038">
    <property type="component" value="Chromosome 3"/>
</dbReference>
<reference evidence="1" key="1">
    <citation type="journal article" date="2013" name="Nat. Commun.">
        <title>Whole-genome sequencing of Oryza brachyantha reveals mechanisms underlying Oryza genome evolution.</title>
        <authorList>
            <person name="Chen J."/>
            <person name="Huang Q."/>
            <person name="Gao D."/>
            <person name="Wang J."/>
            <person name="Lang Y."/>
            <person name="Liu T."/>
            <person name="Li B."/>
            <person name="Bai Z."/>
            <person name="Luis Goicoechea J."/>
            <person name="Liang C."/>
            <person name="Chen C."/>
            <person name="Zhang W."/>
            <person name="Sun S."/>
            <person name="Liao Y."/>
            <person name="Zhang X."/>
            <person name="Yang L."/>
            <person name="Song C."/>
            <person name="Wang M."/>
            <person name="Shi J."/>
            <person name="Liu G."/>
            <person name="Liu J."/>
            <person name="Zhou H."/>
            <person name="Zhou W."/>
            <person name="Yu Q."/>
            <person name="An N."/>
            <person name="Chen Y."/>
            <person name="Cai Q."/>
            <person name="Wang B."/>
            <person name="Liu B."/>
            <person name="Min J."/>
            <person name="Huang Y."/>
            <person name="Wu H."/>
            <person name="Li Z."/>
            <person name="Zhang Y."/>
            <person name="Yin Y."/>
            <person name="Song W."/>
            <person name="Jiang J."/>
            <person name="Jackson S.A."/>
            <person name="Wing R.A."/>
            <person name="Wang J."/>
            <person name="Chen M."/>
        </authorList>
    </citation>
    <scope>NUCLEOTIDE SEQUENCE [LARGE SCALE GENOMIC DNA]</scope>
    <source>
        <strain evidence="1">cv. IRGC 101232</strain>
    </source>
</reference>
<keyword evidence="2" id="KW-1185">Reference proteome</keyword>
<dbReference type="Gramene" id="OB03G30430.1">
    <property type="protein sequence ID" value="OB03G30430.1"/>
    <property type="gene ID" value="OB03G30430"/>
</dbReference>
<accession>J3LPR7</accession>
<sequence length="65" mass="7540">MANRARICSRCNLAEQLRAKKMSNVGRPASTLGAEIFREYELHIPDVVPRPQWLEHKIGETKHRE</sequence>
<protein>
    <submittedName>
        <fullName evidence="1">Uncharacterized protein</fullName>
    </submittedName>
</protein>
<evidence type="ECO:0000313" key="2">
    <source>
        <dbReference type="Proteomes" id="UP000006038"/>
    </source>
</evidence>
<name>J3LPR7_ORYBR</name>
<evidence type="ECO:0000313" key="1">
    <source>
        <dbReference type="EnsemblPlants" id="OB03G30430.1"/>
    </source>
</evidence>
<reference evidence="1" key="2">
    <citation type="submission" date="2013-04" db="UniProtKB">
        <authorList>
            <consortium name="EnsemblPlants"/>
        </authorList>
    </citation>
    <scope>IDENTIFICATION</scope>
</reference>
<dbReference type="HOGENOM" id="CLU_2856540_0_0_1"/>
<dbReference type="AlphaFoldDB" id="J3LPR7"/>
<organism evidence="1">
    <name type="scientific">Oryza brachyantha</name>
    <name type="common">malo sina</name>
    <dbReference type="NCBI Taxonomy" id="4533"/>
    <lineage>
        <taxon>Eukaryota</taxon>
        <taxon>Viridiplantae</taxon>
        <taxon>Streptophyta</taxon>
        <taxon>Embryophyta</taxon>
        <taxon>Tracheophyta</taxon>
        <taxon>Spermatophyta</taxon>
        <taxon>Magnoliopsida</taxon>
        <taxon>Liliopsida</taxon>
        <taxon>Poales</taxon>
        <taxon>Poaceae</taxon>
        <taxon>BOP clade</taxon>
        <taxon>Oryzoideae</taxon>
        <taxon>Oryzeae</taxon>
        <taxon>Oryzinae</taxon>
        <taxon>Oryza</taxon>
    </lineage>
</organism>
<proteinExistence type="predicted"/>
<dbReference type="EnsemblPlants" id="OB03G30430.1">
    <property type="protein sequence ID" value="OB03G30430.1"/>
    <property type="gene ID" value="OB03G30430"/>
</dbReference>